<evidence type="ECO:0000256" key="4">
    <source>
        <dbReference type="ARBA" id="ARBA00022692"/>
    </source>
</evidence>
<dbReference type="AlphaFoldDB" id="A0A1Q3EA32"/>
<keyword evidence="7 10" id="KW-0472">Membrane</keyword>
<accession>A0A1Q3EA32</accession>
<keyword evidence="12" id="KW-1185">Reference proteome</keyword>
<dbReference type="GO" id="GO:0005886">
    <property type="term" value="C:plasma membrane"/>
    <property type="evidence" value="ECO:0007669"/>
    <property type="project" value="TreeGrafter"/>
</dbReference>
<proteinExistence type="inferred from homology"/>
<gene>
    <name evidence="11" type="ORF">LENED_005829</name>
</gene>
<name>A0A1Q3EA32_LENED</name>
<dbReference type="GO" id="GO:0015254">
    <property type="term" value="F:glycerol channel activity"/>
    <property type="evidence" value="ECO:0007669"/>
    <property type="project" value="TreeGrafter"/>
</dbReference>
<dbReference type="EMBL" id="BDGU01000175">
    <property type="protein sequence ID" value="GAW04063.1"/>
    <property type="molecule type" value="Genomic_DNA"/>
</dbReference>
<feature type="transmembrane region" description="Helical" evidence="10">
    <location>
        <begin position="346"/>
        <end position="366"/>
    </location>
</feature>
<comment type="catalytic activity">
    <reaction evidence="8">
        <text>H2O(in) = H2O(out)</text>
        <dbReference type="Rhea" id="RHEA:29667"/>
        <dbReference type="ChEBI" id="CHEBI:15377"/>
    </reaction>
</comment>
<comment type="similarity">
    <text evidence="2 9">Belongs to the MIP/aquaporin (TC 1.A.8) family.</text>
</comment>
<evidence type="ECO:0000256" key="3">
    <source>
        <dbReference type="ARBA" id="ARBA00022448"/>
    </source>
</evidence>
<dbReference type="InterPro" id="IPR050363">
    <property type="entry name" value="MIP/Aquaporin"/>
</dbReference>
<dbReference type="Gene3D" id="1.20.1080.10">
    <property type="entry name" value="Glycerol uptake facilitator protein"/>
    <property type="match status" value="1"/>
</dbReference>
<dbReference type="InterPro" id="IPR000425">
    <property type="entry name" value="MIP"/>
</dbReference>
<evidence type="ECO:0000256" key="7">
    <source>
        <dbReference type="ARBA" id="ARBA00023136"/>
    </source>
</evidence>
<keyword evidence="4 9" id="KW-0812">Transmembrane</keyword>
<evidence type="ECO:0000256" key="10">
    <source>
        <dbReference type="SAM" id="Phobius"/>
    </source>
</evidence>
<keyword evidence="3 9" id="KW-0813">Transport</keyword>
<reference evidence="11 12" key="1">
    <citation type="submission" date="2016-08" db="EMBL/GenBank/DDBJ databases">
        <authorList>
            <consortium name="Lentinula edodes genome sequencing consortium"/>
            <person name="Sakamoto Y."/>
            <person name="Nakade K."/>
            <person name="Sato S."/>
            <person name="Yoshida Y."/>
            <person name="Miyazaki K."/>
            <person name="Natsume S."/>
            <person name="Konno N."/>
        </authorList>
    </citation>
    <scope>NUCLEOTIDE SEQUENCE [LARGE SCALE GENOMIC DNA]</scope>
    <source>
        <strain evidence="11 12">NBRC 111202</strain>
    </source>
</reference>
<protein>
    <submittedName>
        <fullName evidence="11">Protein</fullName>
    </submittedName>
</protein>
<dbReference type="PANTHER" id="PTHR43829:SF9">
    <property type="entry name" value="AQUAPORIN-9"/>
    <property type="match status" value="1"/>
</dbReference>
<dbReference type="SUPFAM" id="SSF81338">
    <property type="entry name" value="Aquaporin-like"/>
    <property type="match status" value="1"/>
</dbReference>
<evidence type="ECO:0000256" key="2">
    <source>
        <dbReference type="ARBA" id="ARBA00006175"/>
    </source>
</evidence>
<keyword evidence="5" id="KW-0677">Repeat</keyword>
<dbReference type="PANTHER" id="PTHR43829">
    <property type="entry name" value="AQUAPORIN OR AQUAGLYCEROPORIN RELATED"/>
    <property type="match status" value="1"/>
</dbReference>
<organism evidence="11 12">
    <name type="scientific">Lentinula edodes</name>
    <name type="common">Shiitake mushroom</name>
    <name type="synonym">Lentinus edodes</name>
    <dbReference type="NCBI Taxonomy" id="5353"/>
    <lineage>
        <taxon>Eukaryota</taxon>
        <taxon>Fungi</taxon>
        <taxon>Dikarya</taxon>
        <taxon>Basidiomycota</taxon>
        <taxon>Agaricomycotina</taxon>
        <taxon>Agaricomycetes</taxon>
        <taxon>Agaricomycetidae</taxon>
        <taxon>Agaricales</taxon>
        <taxon>Marasmiineae</taxon>
        <taxon>Omphalotaceae</taxon>
        <taxon>Lentinula</taxon>
    </lineage>
</organism>
<reference evidence="11 12" key="2">
    <citation type="submission" date="2017-02" db="EMBL/GenBank/DDBJ databases">
        <title>A genome survey and senescence transcriptome analysis in Lentinula edodes.</title>
        <authorList>
            <person name="Sakamoto Y."/>
            <person name="Nakade K."/>
            <person name="Sato S."/>
            <person name="Yoshida Y."/>
            <person name="Miyazaki K."/>
            <person name="Natsume S."/>
            <person name="Konno N."/>
        </authorList>
    </citation>
    <scope>NUCLEOTIDE SEQUENCE [LARGE SCALE GENOMIC DNA]</scope>
    <source>
        <strain evidence="11 12">NBRC 111202</strain>
    </source>
</reference>
<comment type="subcellular location">
    <subcellularLocation>
        <location evidence="1">Membrane</location>
        <topology evidence="1">Multi-pass membrane protein</topology>
    </subcellularLocation>
</comment>
<evidence type="ECO:0000256" key="9">
    <source>
        <dbReference type="RuleBase" id="RU000477"/>
    </source>
</evidence>
<dbReference type="Pfam" id="PF00230">
    <property type="entry name" value="MIP"/>
    <property type="match status" value="1"/>
</dbReference>
<dbReference type="STRING" id="5353.A0A1Q3EA32"/>
<evidence type="ECO:0000256" key="8">
    <source>
        <dbReference type="ARBA" id="ARBA00034651"/>
    </source>
</evidence>
<evidence type="ECO:0000313" key="11">
    <source>
        <dbReference type="EMBL" id="GAW04063.1"/>
    </source>
</evidence>
<sequence length="403" mass="45049">MLQKFTLESFRYVDHQLQVEGDPRNESNVHSHSSLTSLKIYPGALSPVSWKDIRLPNLHTLELEVSEQDLLQDTSDILKWAQSSPFLSVLNSTTHLQILDLNCVPEQTAIEIVAACSSITTLNLRIGDFEGAELFKQMSAGFGHTPIAPKLSSFRVYLLGSKLAYQIRVYTRFGWNIAFIRLAKALYGLIESRSSRNFQINTTKKNGAFSACIERYDLCTLMASNFYLNPRLGGTNYKDVHSLVIFRIPFRSQDESGEKYPTGATTVNRNKRLAGQFGDARTRGGQLAQMNTVPSWYISKESPSHPISGISLGVWVSVSRSGRHINPVVTIALATFRKFPWRMVPGYIFSQLLGGFIGAALIYANYYHAINVFEGGSVLSLTSNITPIMMHHLRHATLLLLLV</sequence>
<dbReference type="GO" id="GO:0015250">
    <property type="term" value="F:water channel activity"/>
    <property type="evidence" value="ECO:0007669"/>
    <property type="project" value="TreeGrafter"/>
</dbReference>
<evidence type="ECO:0000256" key="1">
    <source>
        <dbReference type="ARBA" id="ARBA00004141"/>
    </source>
</evidence>
<dbReference type="PRINTS" id="PR00783">
    <property type="entry name" value="MINTRINSICP"/>
</dbReference>
<evidence type="ECO:0000256" key="6">
    <source>
        <dbReference type="ARBA" id="ARBA00022989"/>
    </source>
</evidence>
<dbReference type="InterPro" id="IPR023271">
    <property type="entry name" value="Aquaporin-like"/>
</dbReference>
<comment type="caution">
    <text evidence="11">The sequence shown here is derived from an EMBL/GenBank/DDBJ whole genome shotgun (WGS) entry which is preliminary data.</text>
</comment>
<keyword evidence="6 10" id="KW-1133">Transmembrane helix</keyword>
<evidence type="ECO:0000313" key="12">
    <source>
        <dbReference type="Proteomes" id="UP000188533"/>
    </source>
</evidence>
<evidence type="ECO:0000256" key="5">
    <source>
        <dbReference type="ARBA" id="ARBA00022737"/>
    </source>
</evidence>
<dbReference type="Proteomes" id="UP000188533">
    <property type="component" value="Unassembled WGS sequence"/>
</dbReference>